<evidence type="ECO:0000313" key="4">
    <source>
        <dbReference type="EMBL" id="RMI31491.1"/>
    </source>
</evidence>
<dbReference type="Pfam" id="PF13556">
    <property type="entry name" value="HTH_30"/>
    <property type="match status" value="1"/>
</dbReference>
<name>A0A3M2L1N9_9NOCA</name>
<organism evidence="4 5">
    <name type="scientific">Nocardia stercoris</name>
    <dbReference type="NCBI Taxonomy" id="2483361"/>
    <lineage>
        <taxon>Bacteria</taxon>
        <taxon>Bacillati</taxon>
        <taxon>Actinomycetota</taxon>
        <taxon>Actinomycetes</taxon>
        <taxon>Mycobacteriales</taxon>
        <taxon>Nocardiaceae</taxon>
        <taxon>Nocardia</taxon>
    </lineage>
</organism>
<dbReference type="InterPro" id="IPR042070">
    <property type="entry name" value="PucR_C-HTH_sf"/>
</dbReference>
<dbReference type="Pfam" id="PF17853">
    <property type="entry name" value="GGDEF_2"/>
    <property type="match status" value="1"/>
</dbReference>
<dbReference type="PANTHER" id="PTHR33744">
    <property type="entry name" value="CARBOHYDRATE DIACID REGULATOR"/>
    <property type="match status" value="1"/>
</dbReference>
<evidence type="ECO:0000259" key="2">
    <source>
        <dbReference type="Pfam" id="PF13556"/>
    </source>
</evidence>
<dbReference type="InterPro" id="IPR025736">
    <property type="entry name" value="PucR_C-HTH_dom"/>
</dbReference>
<dbReference type="AlphaFoldDB" id="A0A3M2L1N9"/>
<dbReference type="RefSeq" id="WP_122189299.1">
    <property type="nucleotide sequence ID" value="NZ_RFFH01000007.1"/>
</dbReference>
<reference evidence="4 5" key="1">
    <citation type="submission" date="2018-10" db="EMBL/GenBank/DDBJ databases">
        <title>Isolation from cow dung.</title>
        <authorList>
            <person name="Ling L."/>
        </authorList>
    </citation>
    <scope>NUCLEOTIDE SEQUENCE [LARGE SCALE GENOMIC DNA]</scope>
    <source>
        <strain evidence="4 5">NEAU-LL90</strain>
    </source>
</reference>
<dbReference type="Proteomes" id="UP000279275">
    <property type="component" value="Unassembled WGS sequence"/>
</dbReference>
<dbReference type="InterPro" id="IPR041522">
    <property type="entry name" value="CdaR_GGDEF"/>
</dbReference>
<dbReference type="PANTHER" id="PTHR33744:SF1">
    <property type="entry name" value="DNA-BINDING TRANSCRIPTIONAL ACTIVATOR ADER"/>
    <property type="match status" value="1"/>
</dbReference>
<keyword evidence="5" id="KW-1185">Reference proteome</keyword>
<accession>A0A3M2L1N9</accession>
<feature type="domain" description="PucR C-terminal helix-turn-helix" evidence="2">
    <location>
        <begin position="352"/>
        <end position="404"/>
    </location>
</feature>
<sequence>MVQDAARPVSWPTPGPDVLALLRQAAELVLAAPAQWLEQLHEASFAGERMRPVAEDPALAAAVRRVNEANVRHWANANVSDPGRRVPPNVGPEALSAARDLVRRGLDESSLDAYRTSYTVVWKYLMDICFTLTDDHRQLRELLELAALSVSTFIEDTVSAVTARMQTERADLVGGTHAERRATVSLLLEGAPIRRSQAESQLGYRLTGPHTAAVVWAPTPSAAGNLETAAELLMEAGGAVHRLTIVASAAALWLWLPVDAAIDPEPVTAGLAAIPGVQVAVGRPGVDLDGFRRSHLDALETQRMLARIPARRLARYEDIQLVSVLAADPIRAREFVADTLGALAQAEPEVIEAVTVYLETQCSTTRTAARLYTHRNTVVRRLTRADELLPRPLAANVIAVGAALEALRWFR</sequence>
<dbReference type="OrthoDB" id="3663486at2"/>
<comment type="caution">
    <text evidence="4">The sequence shown here is derived from an EMBL/GenBank/DDBJ whole genome shotgun (WGS) entry which is preliminary data.</text>
</comment>
<proteinExistence type="inferred from homology"/>
<protein>
    <submittedName>
        <fullName evidence="4">PucR family transcriptional regulator</fullName>
    </submittedName>
</protein>
<feature type="domain" description="CdaR GGDEF-like" evidence="3">
    <location>
        <begin position="198"/>
        <end position="304"/>
    </location>
</feature>
<dbReference type="EMBL" id="RFFH01000007">
    <property type="protein sequence ID" value="RMI31491.1"/>
    <property type="molecule type" value="Genomic_DNA"/>
</dbReference>
<evidence type="ECO:0000259" key="3">
    <source>
        <dbReference type="Pfam" id="PF17853"/>
    </source>
</evidence>
<gene>
    <name evidence="4" type="ORF">EBN03_18500</name>
</gene>
<comment type="similarity">
    <text evidence="1">Belongs to the CdaR family.</text>
</comment>
<evidence type="ECO:0000313" key="5">
    <source>
        <dbReference type="Proteomes" id="UP000279275"/>
    </source>
</evidence>
<dbReference type="InterPro" id="IPR051448">
    <property type="entry name" value="CdaR-like_regulators"/>
</dbReference>
<evidence type="ECO:0000256" key="1">
    <source>
        <dbReference type="ARBA" id="ARBA00006754"/>
    </source>
</evidence>
<dbReference type="Gene3D" id="1.10.10.2840">
    <property type="entry name" value="PucR C-terminal helix-turn-helix domain"/>
    <property type="match status" value="1"/>
</dbReference>